<proteinExistence type="predicted"/>
<gene>
    <name evidence="2" type="ORF">PIB30_084007</name>
</gene>
<dbReference type="PANTHER" id="PTHR37389:SF37">
    <property type="entry name" value="GLYCINE RICH PROTEIN-RELATED"/>
    <property type="match status" value="1"/>
</dbReference>
<reference evidence="2 3" key="1">
    <citation type="journal article" date="2023" name="Plants (Basel)">
        <title>Bridging the Gap: Combining Genomics and Transcriptomics Approaches to Understand Stylosanthes scabra, an Orphan Legume from the Brazilian Caatinga.</title>
        <authorList>
            <person name="Ferreira-Neto J.R.C."/>
            <person name="da Silva M.D."/>
            <person name="Binneck E."/>
            <person name="de Melo N.F."/>
            <person name="da Silva R.H."/>
            <person name="de Melo A.L.T.M."/>
            <person name="Pandolfi V."/>
            <person name="Bustamante F.O."/>
            <person name="Brasileiro-Vidal A.C."/>
            <person name="Benko-Iseppon A.M."/>
        </authorList>
    </citation>
    <scope>NUCLEOTIDE SEQUENCE [LARGE SCALE GENOMIC DNA]</scope>
    <source>
        <tissue evidence="2">Leaves</tissue>
    </source>
</reference>
<name>A0ABU6TT77_9FABA</name>
<dbReference type="EMBL" id="JASCZI010091970">
    <property type="protein sequence ID" value="MED6151602.1"/>
    <property type="molecule type" value="Genomic_DNA"/>
</dbReference>
<evidence type="ECO:0008006" key="4">
    <source>
        <dbReference type="Google" id="ProtNLM"/>
    </source>
</evidence>
<evidence type="ECO:0000313" key="3">
    <source>
        <dbReference type="Proteomes" id="UP001341840"/>
    </source>
</evidence>
<comment type="caution">
    <text evidence="2">The sequence shown here is derived from an EMBL/GenBank/DDBJ whole genome shotgun (WGS) entry which is preliminary data.</text>
</comment>
<dbReference type="Pfam" id="PF07172">
    <property type="entry name" value="GRP"/>
    <property type="match status" value="1"/>
</dbReference>
<keyword evidence="3" id="KW-1185">Reference proteome</keyword>
<evidence type="ECO:0000313" key="2">
    <source>
        <dbReference type="EMBL" id="MED6151602.1"/>
    </source>
</evidence>
<feature type="signal peptide" evidence="1">
    <location>
        <begin position="1"/>
        <end position="21"/>
    </location>
</feature>
<dbReference type="PANTHER" id="PTHR37389">
    <property type="entry name" value="NODULIN-24"/>
    <property type="match status" value="1"/>
</dbReference>
<sequence>MSCKALLVLVMFMVTILLTASEEAPRVDLDEKFGQNDGNNNDPEYVLDESKQYRGGYGGGFGGRGYGGPWRGGYGGSRGGYRGGPRGRDGGPGLQCSHGCCAKTEFFECVECCRAPHQSAHEANNNDAKIHA</sequence>
<evidence type="ECO:0000256" key="1">
    <source>
        <dbReference type="SAM" id="SignalP"/>
    </source>
</evidence>
<accession>A0ABU6TT77</accession>
<organism evidence="2 3">
    <name type="scientific">Stylosanthes scabra</name>
    <dbReference type="NCBI Taxonomy" id="79078"/>
    <lineage>
        <taxon>Eukaryota</taxon>
        <taxon>Viridiplantae</taxon>
        <taxon>Streptophyta</taxon>
        <taxon>Embryophyta</taxon>
        <taxon>Tracheophyta</taxon>
        <taxon>Spermatophyta</taxon>
        <taxon>Magnoliopsida</taxon>
        <taxon>eudicotyledons</taxon>
        <taxon>Gunneridae</taxon>
        <taxon>Pentapetalae</taxon>
        <taxon>rosids</taxon>
        <taxon>fabids</taxon>
        <taxon>Fabales</taxon>
        <taxon>Fabaceae</taxon>
        <taxon>Papilionoideae</taxon>
        <taxon>50 kb inversion clade</taxon>
        <taxon>dalbergioids sensu lato</taxon>
        <taxon>Dalbergieae</taxon>
        <taxon>Pterocarpus clade</taxon>
        <taxon>Stylosanthes</taxon>
    </lineage>
</organism>
<dbReference type="InterPro" id="IPR010800">
    <property type="entry name" value="GRP"/>
</dbReference>
<feature type="chain" id="PRO_5045057958" description="Glycine-rich protein" evidence="1">
    <location>
        <begin position="22"/>
        <end position="132"/>
    </location>
</feature>
<dbReference type="Proteomes" id="UP001341840">
    <property type="component" value="Unassembled WGS sequence"/>
</dbReference>
<keyword evidence="1" id="KW-0732">Signal</keyword>
<protein>
    <recommendedName>
        <fullName evidence="4">Glycine-rich protein</fullName>
    </recommendedName>
</protein>